<reference evidence="4" key="1">
    <citation type="submission" date="2022-09" db="EMBL/GenBank/DDBJ databases">
        <authorList>
            <person name="Li D."/>
            <person name="Cheng J."/>
            <person name="Li Y."/>
        </authorList>
    </citation>
    <scope>NUCLEOTIDE SEQUENCE</scope>
    <source>
        <strain evidence="4">DL</strain>
    </source>
</reference>
<accession>A0ABY6FQV8</accession>
<name>A0ABY6FQV8_9MICC</name>
<dbReference type="InterPro" id="IPR003870">
    <property type="entry name" value="DUF222"/>
</dbReference>
<evidence type="ECO:0000256" key="1">
    <source>
        <dbReference type="ARBA" id="ARBA00023450"/>
    </source>
</evidence>
<dbReference type="RefSeq" id="WP_263127178.1">
    <property type="nucleotide sequence ID" value="NZ_CP106856.1"/>
</dbReference>
<sequence>MAVFHAEPGQTDTTDPAPLPEGFTGQLSLRGPETLGYDETVSTLQRLGILISWAQAQQARVAARLEVLFARDITEASGREEPALAMSLAAAEASTALNIPHMTAMQLISESTRLCTDAPQTLARLAEGKIALQHARIILDETHNLPTDILEEPATGNAPGRTAPAAGPGAPDDAEAGQLDLGLENPDPQPGPPSDHGSNEQADGDGPRDPAPGAGLTVRGAFERDLLAAAEGRTAAGFGRRARRLRESRFPDLIPVRHRQAKNQRRVSFQPLPDGMSCLSAIIAAEKGQAMFAALTGAAKAGKHAGDPRTMDQLRADTLTELLLENQPPTGMRETQAATPPTEVSRTAAPPAQGTPRAKDMQGAPLVPGPAMPGTRAGSDITANEPAPDPVPAPTPTAAPAPGPNGNPDGNPDSGTAPGPDGNPLSGPAGSTQPGRRPRRAERHRTQNRNRSTVRTEVMVLINADTLAGLDENPAELNGYGPISAETARAMILDALHWTPLIQDPATGHILTVGRTRRIPAGLKRWLQARDGTCRFPGCSVSVTHAEIDHTTPYSRGGATEHANLEHLCPKHHRFKTLGHWTARQPEPGTIEWHSPTGRIYATDPALDYQPNPLTRRASNNPAESEDPKHDPPPF</sequence>
<dbReference type="EMBL" id="CP106856">
    <property type="protein sequence ID" value="UYB35129.1"/>
    <property type="molecule type" value="Genomic_DNA"/>
</dbReference>
<dbReference type="CDD" id="cd00085">
    <property type="entry name" value="HNHc"/>
    <property type="match status" value="1"/>
</dbReference>
<dbReference type="InterPro" id="IPR002711">
    <property type="entry name" value="HNH"/>
</dbReference>
<organism evidence="4 5">
    <name type="scientific">Arthrobacter koreensis</name>
    <dbReference type="NCBI Taxonomy" id="199136"/>
    <lineage>
        <taxon>Bacteria</taxon>
        <taxon>Bacillati</taxon>
        <taxon>Actinomycetota</taxon>
        <taxon>Actinomycetes</taxon>
        <taxon>Micrococcales</taxon>
        <taxon>Micrococcaceae</taxon>
        <taxon>Arthrobacter</taxon>
    </lineage>
</organism>
<dbReference type="Pfam" id="PF02720">
    <property type="entry name" value="DUF222"/>
    <property type="match status" value="1"/>
</dbReference>
<feature type="compositionally biased region" description="Low complexity" evidence="2">
    <location>
        <begin position="153"/>
        <end position="171"/>
    </location>
</feature>
<dbReference type="GO" id="GO:0004519">
    <property type="term" value="F:endonuclease activity"/>
    <property type="evidence" value="ECO:0007669"/>
    <property type="project" value="UniProtKB-KW"/>
</dbReference>
<dbReference type="SMART" id="SM00507">
    <property type="entry name" value="HNHc"/>
    <property type="match status" value="1"/>
</dbReference>
<feature type="compositionally biased region" description="Basic and acidic residues" evidence="2">
    <location>
        <begin position="626"/>
        <end position="635"/>
    </location>
</feature>
<keyword evidence="4" id="KW-0378">Hydrolase</keyword>
<gene>
    <name evidence="4" type="ORF">N9A08_10845</name>
</gene>
<proteinExistence type="inferred from homology"/>
<protein>
    <submittedName>
        <fullName evidence="4">HNH endonuclease</fullName>
    </submittedName>
</protein>
<feature type="region of interest" description="Disordered" evidence="2">
    <location>
        <begin position="149"/>
        <end position="216"/>
    </location>
</feature>
<comment type="similarity">
    <text evidence="1">Belongs to the Rv1128c/1148c/1588c/1702c/1945/3466 family.</text>
</comment>
<evidence type="ECO:0000313" key="4">
    <source>
        <dbReference type="EMBL" id="UYB35129.1"/>
    </source>
</evidence>
<keyword evidence="4" id="KW-0540">Nuclease</keyword>
<dbReference type="InterPro" id="IPR003615">
    <property type="entry name" value="HNH_nuc"/>
</dbReference>
<dbReference type="Gene3D" id="1.10.30.50">
    <property type="match status" value="1"/>
</dbReference>
<feature type="region of interest" description="Disordered" evidence="2">
    <location>
        <begin position="601"/>
        <end position="635"/>
    </location>
</feature>
<feature type="compositionally biased region" description="Polar residues" evidence="2">
    <location>
        <begin position="336"/>
        <end position="345"/>
    </location>
</feature>
<keyword evidence="5" id="KW-1185">Reference proteome</keyword>
<evidence type="ECO:0000256" key="2">
    <source>
        <dbReference type="SAM" id="MobiDB-lite"/>
    </source>
</evidence>
<feature type="compositionally biased region" description="Pro residues" evidence="2">
    <location>
        <begin position="387"/>
        <end position="405"/>
    </location>
</feature>
<feature type="compositionally biased region" description="Basic residues" evidence="2">
    <location>
        <begin position="436"/>
        <end position="448"/>
    </location>
</feature>
<feature type="region of interest" description="Disordered" evidence="2">
    <location>
        <begin position="1"/>
        <end position="22"/>
    </location>
</feature>
<keyword evidence="4" id="KW-0255">Endonuclease</keyword>
<feature type="domain" description="HNH nuclease" evidence="3">
    <location>
        <begin position="522"/>
        <end position="574"/>
    </location>
</feature>
<evidence type="ECO:0000313" key="5">
    <source>
        <dbReference type="Proteomes" id="UP001063368"/>
    </source>
</evidence>
<dbReference type="Pfam" id="PF01844">
    <property type="entry name" value="HNH"/>
    <property type="match status" value="1"/>
</dbReference>
<feature type="region of interest" description="Disordered" evidence="2">
    <location>
        <begin position="325"/>
        <end position="451"/>
    </location>
</feature>
<evidence type="ECO:0000259" key="3">
    <source>
        <dbReference type="SMART" id="SM00507"/>
    </source>
</evidence>
<dbReference type="Proteomes" id="UP001063368">
    <property type="component" value="Chromosome"/>
</dbReference>